<dbReference type="RefSeq" id="WP_227100983.1">
    <property type="nucleotide sequence ID" value="NZ_JAJEQN010000035.1"/>
</dbReference>
<dbReference type="Proteomes" id="UP001198200">
    <property type="component" value="Unassembled WGS sequence"/>
</dbReference>
<dbReference type="AlphaFoldDB" id="A0AAE3E564"/>
<keyword evidence="1" id="KW-0732">Signal</keyword>
<gene>
    <name evidence="2" type="ORF">LKD48_12485</name>
</gene>
<evidence type="ECO:0000313" key="3">
    <source>
        <dbReference type="Proteomes" id="UP001198200"/>
    </source>
</evidence>
<feature type="signal peptide" evidence="1">
    <location>
        <begin position="1"/>
        <end position="24"/>
    </location>
</feature>
<evidence type="ECO:0000256" key="1">
    <source>
        <dbReference type="SAM" id="SignalP"/>
    </source>
</evidence>
<feature type="chain" id="PRO_5041911123" evidence="1">
    <location>
        <begin position="25"/>
        <end position="136"/>
    </location>
</feature>
<proteinExistence type="predicted"/>
<dbReference type="EMBL" id="JAJEQN010000035">
    <property type="protein sequence ID" value="MCC2222438.1"/>
    <property type="molecule type" value="Genomic_DNA"/>
</dbReference>
<protein>
    <submittedName>
        <fullName evidence="2">Uncharacterized protein</fullName>
    </submittedName>
</protein>
<name>A0AAE3E564_9FIRM</name>
<organism evidence="2 3">
    <name type="scientific">Anthropogastromicrobium aceti</name>
    <dbReference type="NCBI Taxonomy" id="2981768"/>
    <lineage>
        <taxon>Bacteria</taxon>
        <taxon>Bacillati</taxon>
        <taxon>Bacillota</taxon>
        <taxon>Clostridia</taxon>
        <taxon>Lachnospirales</taxon>
        <taxon>Lachnospiraceae</taxon>
        <taxon>Anthropogastromicrobium</taxon>
    </lineage>
</organism>
<keyword evidence="3" id="KW-1185">Reference proteome</keyword>
<evidence type="ECO:0000313" key="2">
    <source>
        <dbReference type="EMBL" id="MCC2222438.1"/>
    </source>
</evidence>
<accession>A0AAE3E564</accession>
<comment type="caution">
    <text evidence="2">The sequence shown here is derived from an EMBL/GenBank/DDBJ whole genome shotgun (WGS) entry which is preliminary data.</text>
</comment>
<reference evidence="2 3" key="1">
    <citation type="submission" date="2021-10" db="EMBL/GenBank/DDBJ databases">
        <title>Anaerobic single-cell dispensing facilitates the cultivation of human gut bacteria.</title>
        <authorList>
            <person name="Afrizal A."/>
        </authorList>
    </citation>
    <scope>NUCLEOTIDE SEQUENCE [LARGE SCALE GENOMIC DNA]</scope>
    <source>
        <strain evidence="2 3">CLA-AA-H224</strain>
    </source>
</reference>
<sequence length="136" mass="14210">MGFKLKRALAALGVAACVAVPTLADTTFYANALSQGGAFSTTPITKKTTPTGVPATMSFTTVANYDPNVNAHPLAARVRNASGAIAVSDVQAVFGTGTYTFYYYSGYGTYGDTYVGRIATHSQSTKGANFNVRFTP</sequence>